<evidence type="ECO:0000256" key="2">
    <source>
        <dbReference type="ARBA" id="ARBA00010742"/>
    </source>
</evidence>
<dbReference type="Gene3D" id="3.40.190.10">
    <property type="entry name" value="Periplasmic binding protein-like II"/>
    <property type="match status" value="2"/>
</dbReference>
<reference evidence="5" key="1">
    <citation type="submission" date="2020-10" db="EMBL/GenBank/DDBJ databases">
        <title>Dehalococcoides mccartyi of a TCE/Cr reducing biochatode.</title>
        <authorList>
            <person name="Matturro B."/>
        </authorList>
    </citation>
    <scope>NUCLEOTIDE SEQUENCE</scope>
    <source>
        <strain evidence="5">Bin4</strain>
    </source>
</reference>
<evidence type="ECO:0000256" key="1">
    <source>
        <dbReference type="ARBA" id="ARBA00004418"/>
    </source>
</evidence>
<dbReference type="GO" id="GO:0042597">
    <property type="term" value="C:periplasmic space"/>
    <property type="evidence" value="ECO:0007669"/>
    <property type="project" value="UniProtKB-SubCell"/>
</dbReference>
<accession>A0A843AHF8</accession>
<evidence type="ECO:0000256" key="4">
    <source>
        <dbReference type="SAM" id="Phobius"/>
    </source>
</evidence>
<keyword evidence="4" id="KW-1133">Transmembrane helix</keyword>
<proteinExistence type="inferred from homology"/>
<keyword evidence="4" id="KW-0472">Membrane</keyword>
<dbReference type="Proteomes" id="UP000658733">
    <property type="component" value="Unassembled WGS sequence"/>
</dbReference>
<organism evidence="5 6">
    <name type="scientific">Methanobrevibacter arboriphilus</name>
    <dbReference type="NCBI Taxonomy" id="39441"/>
    <lineage>
        <taxon>Archaea</taxon>
        <taxon>Methanobacteriati</taxon>
        <taxon>Methanobacteriota</taxon>
        <taxon>Methanomada group</taxon>
        <taxon>Methanobacteria</taxon>
        <taxon>Methanobacteriales</taxon>
        <taxon>Methanobacteriaceae</taxon>
        <taxon>Methanobrevibacter</taxon>
    </lineage>
</organism>
<dbReference type="RefSeq" id="WP_278522389.1">
    <property type="nucleotide sequence ID" value="NZ_JADIIN010000028.1"/>
</dbReference>
<dbReference type="SUPFAM" id="SSF53850">
    <property type="entry name" value="Periplasmic binding protein-like II"/>
    <property type="match status" value="1"/>
</dbReference>
<dbReference type="PANTHER" id="PTHR30024:SF47">
    <property type="entry name" value="TAURINE-BINDING PERIPLASMIC PROTEIN"/>
    <property type="match status" value="1"/>
</dbReference>
<dbReference type="AlphaFoldDB" id="A0A843AHF8"/>
<gene>
    <name evidence="5" type="ORF">ISP01_03900</name>
</gene>
<dbReference type="EMBL" id="JADIIN010000028">
    <property type="protein sequence ID" value="MBF4468525.1"/>
    <property type="molecule type" value="Genomic_DNA"/>
</dbReference>
<comment type="subcellular location">
    <subcellularLocation>
        <location evidence="1">Periplasm</location>
    </subcellularLocation>
</comment>
<keyword evidence="4" id="KW-0812">Transmembrane</keyword>
<dbReference type="Pfam" id="PF13379">
    <property type="entry name" value="NMT1_2"/>
    <property type="match status" value="1"/>
</dbReference>
<feature type="transmembrane region" description="Helical" evidence="4">
    <location>
        <begin position="7"/>
        <end position="26"/>
    </location>
</feature>
<evidence type="ECO:0000313" key="6">
    <source>
        <dbReference type="Proteomes" id="UP000658733"/>
    </source>
</evidence>
<protein>
    <submittedName>
        <fullName evidence="5">ABC transporter substrate-binding protein</fullName>
    </submittedName>
</protein>
<comment type="similarity">
    <text evidence="2">Belongs to the bacterial solute-binding protein SsuA/TauA family.</text>
</comment>
<evidence type="ECO:0000256" key="3">
    <source>
        <dbReference type="ARBA" id="ARBA00022729"/>
    </source>
</evidence>
<comment type="caution">
    <text evidence="5">The sequence shown here is derived from an EMBL/GenBank/DDBJ whole genome shotgun (WGS) entry which is preliminary data.</text>
</comment>
<name>A0A843AHF8_METAZ</name>
<keyword evidence="3" id="KW-0732">Signal</keyword>
<dbReference type="PANTHER" id="PTHR30024">
    <property type="entry name" value="ALIPHATIC SULFONATES-BINDING PROTEIN-RELATED"/>
    <property type="match status" value="1"/>
</dbReference>
<sequence length="350" mass="39185">MTKKKYIAISILIVIFVFGGLFYGGIFDFQAKEATNTVKSGVTKDCTSTPWVVAQKKDFFKKYGVNFKDVGQIAPPQRKAAFLSGQTNVFEEHPNGIINLIKSGAKIRAVAVIGAEPVNQTERYDLKYHMHYLVKDGGLIKNADDLKKFKEKNNRKIKIGVAATGICADLEATAYLNKLNISKDDYEFIVINDDQQEQSLQQGLIDIASLHPPFFLKAEKDGGVNVLFTSTDAFGPAAGITLLAFSEDFINKYPGTVEDFIRAYTDSTRWSNDHRDEAGKLTAEFIDLPYTSNVHWYSPSNAIDDTSKAYIQQWIDAMVENGQLKKGEITVDDIVTYKFKDTWKTNLPDN</sequence>
<evidence type="ECO:0000313" key="5">
    <source>
        <dbReference type="EMBL" id="MBF4468525.1"/>
    </source>
</evidence>